<feature type="domain" description="AB hydrolase-1" evidence="1">
    <location>
        <begin position="31"/>
        <end position="269"/>
    </location>
</feature>
<reference evidence="2 4" key="1">
    <citation type="submission" date="2014-03" db="EMBL/GenBank/DDBJ databases">
        <title>Complete genome sequence of the Radio-Resistant Rubrobacter radiotolerans RSPS-4.</title>
        <authorList>
            <person name="Egas C.C."/>
            <person name="Barroso C.C."/>
            <person name="Froufe H.J.C."/>
            <person name="Pacheco J.J."/>
            <person name="Albuquerque L.L."/>
            <person name="da Costa M.M.S."/>
        </authorList>
    </citation>
    <scope>NUCLEOTIDE SEQUENCE [LARGE SCALE GENOMIC DNA]</scope>
    <source>
        <strain evidence="2 4">RSPS-4</strain>
    </source>
</reference>
<gene>
    <name evidence="2" type="ORF">RradSPS_2056</name>
    <name evidence="3" type="ORF">SIL72_11995</name>
</gene>
<evidence type="ECO:0000259" key="1">
    <source>
        <dbReference type="Pfam" id="PF12697"/>
    </source>
</evidence>
<dbReference type="Gene3D" id="3.40.50.1820">
    <property type="entry name" value="alpha/beta hydrolase"/>
    <property type="match status" value="1"/>
</dbReference>
<dbReference type="GO" id="GO:0047372">
    <property type="term" value="F:monoacylglycerol lipase activity"/>
    <property type="evidence" value="ECO:0007669"/>
    <property type="project" value="TreeGrafter"/>
</dbReference>
<dbReference type="RefSeq" id="WP_051589683.1">
    <property type="nucleotide sequence ID" value="NZ_CP007514.1"/>
</dbReference>
<keyword evidence="4" id="KW-1185">Reference proteome</keyword>
<reference evidence="3" key="2">
    <citation type="submission" date="2023-11" db="EMBL/GenBank/DDBJ databases">
        <title>MicrobeMod: A computational toolkit for identifying prokaryotic methylation and restriction-modification with nanopore sequencing.</title>
        <authorList>
            <person name="Crits-Christoph A."/>
            <person name="Kang S.C."/>
            <person name="Lee H."/>
            <person name="Ostrov N."/>
        </authorList>
    </citation>
    <scope>NUCLEOTIDE SEQUENCE</scope>
    <source>
        <strain evidence="3">ATCC 51242</strain>
    </source>
</reference>
<sequence>MREAGRGRLRLVERPSENWLGHERRGRGEPLVLIHGVGSSRRVWEPVLGRLAQKREVIALDLPGHGSSPMPGNGASFSPGALARRVALFMDGLGLEKAHLAGNSLGGWISLELARLGRASSVTGLSPAGLWRGSAPLYIGAAFLASYVATNALGPFAGYVASDPVLRSLLVGQFFGRPWRLTSRQTVETLEGFFGSPGVPRVLEDGQGRFWGGREIDVPVTVAFGAREAILLPCQSQDRSELPPHTRWIPLPGCGHVPTYDDPRLVADVLLAGSSR</sequence>
<dbReference type="HOGENOM" id="CLU_020336_13_7_11"/>
<dbReference type="eggNOG" id="COG2267">
    <property type="taxonomic scope" value="Bacteria"/>
</dbReference>
<dbReference type="Proteomes" id="UP001281130">
    <property type="component" value="Unassembled WGS sequence"/>
</dbReference>
<dbReference type="AlphaFoldDB" id="A0A023X5I6"/>
<organism evidence="2 4">
    <name type="scientific">Rubrobacter radiotolerans</name>
    <name type="common">Arthrobacter radiotolerans</name>
    <dbReference type="NCBI Taxonomy" id="42256"/>
    <lineage>
        <taxon>Bacteria</taxon>
        <taxon>Bacillati</taxon>
        <taxon>Actinomycetota</taxon>
        <taxon>Rubrobacteria</taxon>
        <taxon>Rubrobacterales</taxon>
        <taxon>Rubrobacteraceae</taxon>
        <taxon>Rubrobacter</taxon>
    </lineage>
</organism>
<dbReference type="STRING" id="42256.RradSPS_2056"/>
<dbReference type="EMBL" id="JAWXXX010000001">
    <property type="protein sequence ID" value="MDX5894743.1"/>
    <property type="molecule type" value="Genomic_DNA"/>
</dbReference>
<protein>
    <submittedName>
        <fullName evidence="3">Alpha/beta fold hydrolase</fullName>
    </submittedName>
    <submittedName>
        <fullName evidence="2">Putative hydrolases or acyltransferases (Alpha/beta hydrolase superfamily)</fullName>
    </submittedName>
</protein>
<evidence type="ECO:0000313" key="2">
    <source>
        <dbReference type="EMBL" id="AHY47339.1"/>
    </source>
</evidence>
<dbReference type="GO" id="GO:0016020">
    <property type="term" value="C:membrane"/>
    <property type="evidence" value="ECO:0007669"/>
    <property type="project" value="TreeGrafter"/>
</dbReference>
<dbReference type="SUPFAM" id="SSF53474">
    <property type="entry name" value="alpha/beta-Hydrolases"/>
    <property type="match status" value="1"/>
</dbReference>
<keyword evidence="2" id="KW-0808">Transferase</keyword>
<dbReference type="InterPro" id="IPR050266">
    <property type="entry name" value="AB_hydrolase_sf"/>
</dbReference>
<keyword evidence="2" id="KW-0012">Acyltransferase</keyword>
<dbReference type="PRINTS" id="PR00111">
    <property type="entry name" value="ABHYDROLASE"/>
</dbReference>
<dbReference type="GO" id="GO:0016746">
    <property type="term" value="F:acyltransferase activity"/>
    <property type="evidence" value="ECO:0007669"/>
    <property type="project" value="UniProtKB-KW"/>
</dbReference>
<name>A0A023X5I6_RUBRA</name>
<accession>A0A023X5I6</accession>
<dbReference type="Proteomes" id="UP000025229">
    <property type="component" value="Chromosome"/>
</dbReference>
<proteinExistence type="predicted"/>
<dbReference type="InterPro" id="IPR000073">
    <property type="entry name" value="AB_hydrolase_1"/>
</dbReference>
<evidence type="ECO:0000313" key="3">
    <source>
        <dbReference type="EMBL" id="MDX5894743.1"/>
    </source>
</evidence>
<keyword evidence="2" id="KW-0378">Hydrolase</keyword>
<dbReference type="PANTHER" id="PTHR43798:SF5">
    <property type="entry name" value="MONOACYLGLYCEROL LIPASE ABHD6"/>
    <property type="match status" value="1"/>
</dbReference>
<dbReference type="GO" id="GO:0046464">
    <property type="term" value="P:acylglycerol catabolic process"/>
    <property type="evidence" value="ECO:0007669"/>
    <property type="project" value="TreeGrafter"/>
</dbReference>
<evidence type="ECO:0000313" key="4">
    <source>
        <dbReference type="Proteomes" id="UP000025229"/>
    </source>
</evidence>
<dbReference type="KEGG" id="rrd:RradSPS_2056"/>
<dbReference type="InterPro" id="IPR029058">
    <property type="entry name" value="AB_hydrolase_fold"/>
</dbReference>
<dbReference type="Pfam" id="PF12697">
    <property type="entry name" value="Abhydrolase_6"/>
    <property type="match status" value="1"/>
</dbReference>
<dbReference type="EMBL" id="CP007514">
    <property type="protein sequence ID" value="AHY47339.1"/>
    <property type="molecule type" value="Genomic_DNA"/>
</dbReference>
<dbReference type="PANTHER" id="PTHR43798">
    <property type="entry name" value="MONOACYLGLYCEROL LIPASE"/>
    <property type="match status" value="1"/>
</dbReference>